<feature type="compositionally biased region" description="Basic residues" evidence="17">
    <location>
        <begin position="185"/>
        <end position="198"/>
    </location>
</feature>
<evidence type="ECO:0000256" key="1">
    <source>
        <dbReference type="ARBA" id="ARBA00001946"/>
    </source>
</evidence>
<feature type="compositionally biased region" description="Low complexity" evidence="17">
    <location>
        <begin position="908"/>
        <end position="917"/>
    </location>
</feature>
<comment type="subcellular location">
    <subcellularLocation>
        <location evidence="3">Cytoplasm</location>
    </subcellularLocation>
</comment>
<evidence type="ECO:0000256" key="9">
    <source>
        <dbReference type="ARBA" id="ARBA00022723"/>
    </source>
</evidence>
<keyword evidence="7" id="KW-0507">mRNA processing</keyword>
<reference evidence="19 20" key="1">
    <citation type="submission" date="2017-10" db="EMBL/GenBank/DDBJ databases">
        <title>Sequencing the genomes of 1000 actinobacteria strains.</title>
        <authorList>
            <person name="Klenk H.-P."/>
        </authorList>
    </citation>
    <scope>NUCLEOTIDE SEQUENCE [LARGE SCALE GENOMIC DNA]</scope>
    <source>
        <strain evidence="19 20">DSM 20688</strain>
    </source>
</reference>
<evidence type="ECO:0000256" key="7">
    <source>
        <dbReference type="ARBA" id="ARBA00022664"/>
    </source>
</evidence>
<evidence type="ECO:0000256" key="12">
    <source>
        <dbReference type="ARBA" id="ARBA00022842"/>
    </source>
</evidence>
<dbReference type="GO" id="GO:0006364">
    <property type="term" value="P:rRNA processing"/>
    <property type="evidence" value="ECO:0007669"/>
    <property type="project" value="UniProtKB-KW"/>
</dbReference>
<dbReference type="PANTHER" id="PTHR30001:SF0">
    <property type="entry name" value="RIBONUCLEASE G"/>
    <property type="match status" value="1"/>
</dbReference>
<evidence type="ECO:0000256" key="16">
    <source>
        <dbReference type="ARBA" id="ARBA00072999"/>
    </source>
</evidence>
<organism evidence="19 20">
    <name type="scientific">Corynebacterium renale</name>
    <dbReference type="NCBI Taxonomy" id="1724"/>
    <lineage>
        <taxon>Bacteria</taxon>
        <taxon>Bacillati</taxon>
        <taxon>Actinomycetota</taxon>
        <taxon>Actinomycetes</taxon>
        <taxon>Mycobacteriales</taxon>
        <taxon>Corynebacteriaceae</taxon>
        <taxon>Corynebacterium</taxon>
    </lineage>
</organism>
<comment type="cofactor">
    <cofactor evidence="1">
        <name>Mg(2+)</name>
        <dbReference type="ChEBI" id="CHEBI:18420"/>
    </cofactor>
</comment>
<feature type="compositionally biased region" description="Basic and acidic residues" evidence="17">
    <location>
        <begin position="842"/>
        <end position="863"/>
    </location>
</feature>
<evidence type="ECO:0000256" key="5">
    <source>
        <dbReference type="ARBA" id="ARBA00022490"/>
    </source>
</evidence>
<feature type="compositionally biased region" description="Basic and acidic residues" evidence="17">
    <location>
        <begin position="115"/>
        <end position="143"/>
    </location>
</feature>
<dbReference type="GO" id="GO:0005737">
    <property type="term" value="C:cytoplasm"/>
    <property type="evidence" value="ECO:0007669"/>
    <property type="project" value="UniProtKB-SubCell"/>
</dbReference>
<dbReference type="InterPro" id="IPR012340">
    <property type="entry name" value="NA-bd_OB-fold"/>
</dbReference>
<evidence type="ECO:0000256" key="13">
    <source>
        <dbReference type="ARBA" id="ARBA00022884"/>
    </source>
</evidence>
<evidence type="ECO:0000256" key="3">
    <source>
        <dbReference type="ARBA" id="ARBA00004496"/>
    </source>
</evidence>
<dbReference type="GO" id="GO:0008033">
    <property type="term" value="P:tRNA processing"/>
    <property type="evidence" value="ECO:0007669"/>
    <property type="project" value="UniProtKB-KW"/>
</dbReference>
<protein>
    <recommendedName>
        <fullName evidence="16">Ribonuclease E</fullName>
        <ecNumber evidence="15">3.1.26.12</ecNumber>
    </recommendedName>
</protein>
<evidence type="ECO:0000256" key="2">
    <source>
        <dbReference type="ARBA" id="ARBA00001947"/>
    </source>
</evidence>
<dbReference type="InterPro" id="IPR006847">
    <property type="entry name" value="IF2_N"/>
</dbReference>
<accession>A0A2A9DNE1</accession>
<keyword evidence="20" id="KW-1185">Reference proteome</keyword>
<dbReference type="Gene3D" id="1.10.10.2480">
    <property type="match status" value="1"/>
</dbReference>
<evidence type="ECO:0000256" key="10">
    <source>
        <dbReference type="ARBA" id="ARBA00022801"/>
    </source>
</evidence>
<feature type="compositionally biased region" description="Basic residues" evidence="17">
    <location>
        <begin position="931"/>
        <end position="944"/>
    </location>
</feature>
<evidence type="ECO:0000256" key="11">
    <source>
        <dbReference type="ARBA" id="ARBA00022833"/>
    </source>
</evidence>
<keyword evidence="10" id="KW-0378">Hydrolase</keyword>
<evidence type="ECO:0000256" key="8">
    <source>
        <dbReference type="ARBA" id="ARBA00022694"/>
    </source>
</evidence>
<dbReference type="RefSeq" id="WP_098389043.1">
    <property type="nucleotide sequence ID" value="NZ_LS483464.1"/>
</dbReference>
<sequence length="944" mass="106373">MAEKPTIQPIDRSELKPKTRVHALAKQLGTTSRIVVEQLAELGLKKVAQSTLSVEEQEQLLDALSSDSEKPKKKPAKKPAKKTTKKTAKKVTKKAEEKPAEKADEPQQEETTPQDVEKIRRRVEANVKNEIHQIEEKVERELAEEAENQGSQEVTQAEEIEAQAVDTPVFQAPQATDSEDETVSRPRRRGRRGTRRGRGNQDVPQDNAAQPAPEQAEEPEVVEKQIDEPVALKGSTRLEARRRRRNERREEVRKERRIVSQAEFLARRESVKRVMVVRERERTDHVGNVTQVGVLEDDMLVEHFVTSEAQASMIGNIYLGRVQNVLPSMEAAFIDIGQGRNGVLYAGDVDWRKPQFKGSGRRIEKSLKSGDQVIVQVSKDPIGHKGARLTTQISLAGRFLVYVPGGKTAGISRKLPAPERKRLKDILKQVMPDDGGSIIRTAAEGVSAEAIGGDVARLHAVWEDIQERARKAKNPKGHDTVTLYEEPDMLVKVIRDVFNEDFSSLVVDGEKAWNTVRSYVSSVAPDLLDRVEKYDRSAHDGEDAFATYRIDEQIHKALSRMVWLTSGGSLVIDRTEAMTVIDVNTGRFTGSGGNLEETVTRNNLEAAEEIVRQLRLRDIGGMVVIDFIDMVLPENRDLVLRRLKEALGRDRTRHQVSEVTSLGLVQLTRKRLGTGLLESFSTTCECCDGRGVVIHEDPVEKEGTQEYADADAESKSKREKSDNPQRKRSSKKELEDLAASVIVTDGEEESEKEEEATDERDNRESGEDRGGRSRRGRRGQRRSNRSRRDTHEDSSDIADIVSSALEKAEEEDPDEPSGRDYQSALDDFEASPRRRRKTRGNSKSDHRPRKEDFEEKPTERDDASLDSGEPEDEGITRGRRRGRRRVVRRTAKRGEQSRGRGARRSRGSRSSQGSAQQVPESSTQKEEAPQRRGRRRRVVRRRSN</sequence>
<dbReference type="GO" id="GO:0006397">
    <property type="term" value="P:mRNA processing"/>
    <property type="evidence" value="ECO:0007669"/>
    <property type="project" value="UniProtKB-KW"/>
</dbReference>
<dbReference type="EC" id="3.1.26.12" evidence="15"/>
<dbReference type="CDD" id="cd04453">
    <property type="entry name" value="S1_RNase_E"/>
    <property type="match status" value="1"/>
</dbReference>
<proteinExistence type="inferred from homology"/>
<feature type="compositionally biased region" description="Basic and acidic residues" evidence="17">
    <location>
        <begin position="759"/>
        <end position="771"/>
    </location>
</feature>
<dbReference type="Gene3D" id="2.40.50.140">
    <property type="entry name" value="Nucleic acid-binding proteins"/>
    <property type="match status" value="1"/>
</dbReference>
<dbReference type="GO" id="GO:0008995">
    <property type="term" value="F:ribonuclease E activity"/>
    <property type="evidence" value="ECO:0007669"/>
    <property type="project" value="UniProtKB-EC"/>
</dbReference>
<comment type="catalytic activity">
    <reaction evidence="14">
        <text>Endonucleolytic cleavage of single-stranded RNA in A- and U-rich regions.</text>
        <dbReference type="EC" id="3.1.26.12"/>
    </reaction>
</comment>
<dbReference type="InterPro" id="IPR004659">
    <property type="entry name" value="RNase_E/G"/>
</dbReference>
<comment type="cofactor">
    <cofactor evidence="2">
        <name>Zn(2+)</name>
        <dbReference type="ChEBI" id="CHEBI:29105"/>
    </cofactor>
</comment>
<dbReference type="GO" id="GO:0046872">
    <property type="term" value="F:metal ion binding"/>
    <property type="evidence" value="ECO:0007669"/>
    <property type="project" value="UniProtKB-KW"/>
</dbReference>
<dbReference type="InterPro" id="IPR003029">
    <property type="entry name" value="S1_domain"/>
</dbReference>
<gene>
    <name evidence="19" type="ORF">ATK06_1320</name>
</gene>
<feature type="compositionally biased region" description="Basic residues" evidence="17">
    <location>
        <begin position="877"/>
        <end position="891"/>
    </location>
</feature>
<evidence type="ECO:0000256" key="15">
    <source>
        <dbReference type="ARBA" id="ARBA00066879"/>
    </source>
</evidence>
<keyword evidence="9" id="KW-0479">Metal-binding</keyword>
<feature type="compositionally biased region" description="Basic and acidic residues" evidence="17">
    <location>
        <begin position="712"/>
        <end position="735"/>
    </location>
</feature>
<dbReference type="Pfam" id="PF04760">
    <property type="entry name" value="IF2_N"/>
    <property type="match status" value="1"/>
</dbReference>
<dbReference type="InterPro" id="IPR019307">
    <property type="entry name" value="RNA-bd_AU-1/RNase_E/G"/>
</dbReference>
<dbReference type="PANTHER" id="PTHR30001">
    <property type="entry name" value="RIBONUCLEASE"/>
    <property type="match status" value="1"/>
</dbReference>
<dbReference type="AlphaFoldDB" id="A0A2A9DNE1"/>
<dbReference type="Pfam" id="PF10150">
    <property type="entry name" value="RNase_E_G"/>
    <property type="match status" value="1"/>
</dbReference>
<dbReference type="SMART" id="SM00316">
    <property type="entry name" value="S1"/>
    <property type="match status" value="1"/>
</dbReference>
<feature type="compositionally biased region" description="Basic and acidic residues" evidence="17">
    <location>
        <begin position="93"/>
        <end position="105"/>
    </location>
</feature>
<dbReference type="GO" id="GO:0003723">
    <property type="term" value="F:RNA binding"/>
    <property type="evidence" value="ECO:0007669"/>
    <property type="project" value="UniProtKB-KW"/>
</dbReference>
<evidence type="ECO:0000313" key="20">
    <source>
        <dbReference type="Proteomes" id="UP000221653"/>
    </source>
</evidence>
<evidence type="ECO:0000256" key="4">
    <source>
        <dbReference type="ARBA" id="ARBA00005522"/>
    </source>
</evidence>
<dbReference type="SUPFAM" id="SSF50249">
    <property type="entry name" value="Nucleic acid-binding proteins"/>
    <property type="match status" value="1"/>
</dbReference>
<evidence type="ECO:0000256" key="6">
    <source>
        <dbReference type="ARBA" id="ARBA00022552"/>
    </source>
</evidence>
<evidence type="ECO:0000259" key="18">
    <source>
        <dbReference type="PROSITE" id="PS50126"/>
    </source>
</evidence>
<comment type="similarity">
    <text evidence="4">Belongs to the RNase E/G family.</text>
</comment>
<dbReference type="FunFam" id="2.40.50.140:FF:000066">
    <property type="entry name" value="Ribonuclease E"/>
    <property type="match status" value="1"/>
</dbReference>
<dbReference type="STRING" id="1724.GCA_001044175_01494"/>
<feature type="compositionally biased region" description="Basic residues" evidence="17">
    <location>
        <begin position="772"/>
        <end position="785"/>
    </location>
</feature>
<evidence type="ECO:0000256" key="14">
    <source>
        <dbReference type="ARBA" id="ARBA00050524"/>
    </source>
</evidence>
<name>A0A2A9DNE1_9CORY</name>
<feature type="region of interest" description="Disordered" evidence="17">
    <location>
        <begin position="697"/>
        <end position="944"/>
    </location>
</feature>
<comment type="caution">
    <text evidence="19">The sequence shown here is derived from an EMBL/GenBank/DDBJ whole genome shotgun (WGS) entry which is preliminary data.</text>
</comment>
<keyword evidence="13" id="KW-0694">RNA-binding</keyword>
<dbReference type="Proteomes" id="UP000221653">
    <property type="component" value="Unassembled WGS sequence"/>
</dbReference>
<feature type="domain" description="S1 motif" evidence="18">
    <location>
        <begin position="315"/>
        <end position="398"/>
    </location>
</feature>
<evidence type="ECO:0000313" key="19">
    <source>
        <dbReference type="EMBL" id="PFG28218.1"/>
    </source>
</evidence>
<keyword evidence="5" id="KW-0963">Cytoplasm</keyword>
<keyword evidence="6" id="KW-0698">rRNA processing</keyword>
<keyword evidence="8" id="KW-0819">tRNA processing</keyword>
<evidence type="ECO:0000256" key="17">
    <source>
        <dbReference type="SAM" id="MobiDB-lite"/>
    </source>
</evidence>
<feature type="region of interest" description="Disordered" evidence="17">
    <location>
        <begin position="62"/>
        <end position="251"/>
    </location>
</feature>
<keyword evidence="11" id="KW-0862">Zinc</keyword>
<feature type="compositionally biased region" description="Basic residues" evidence="17">
    <location>
        <begin position="71"/>
        <end position="92"/>
    </location>
</feature>
<dbReference type="OrthoDB" id="9804278at2"/>
<dbReference type="PROSITE" id="PS50126">
    <property type="entry name" value="S1"/>
    <property type="match status" value="1"/>
</dbReference>
<dbReference type="NCBIfam" id="TIGR00757">
    <property type="entry name" value="RNaseEG"/>
    <property type="match status" value="1"/>
</dbReference>
<keyword evidence="12" id="KW-0460">Magnesium</keyword>
<feature type="compositionally biased region" description="Acidic residues" evidence="17">
    <location>
        <begin position="745"/>
        <end position="758"/>
    </location>
</feature>
<dbReference type="EMBL" id="PDJF01000001">
    <property type="protein sequence ID" value="PFG28218.1"/>
    <property type="molecule type" value="Genomic_DNA"/>
</dbReference>